<dbReference type="InterPro" id="IPR046357">
    <property type="entry name" value="PPIase_dom_sf"/>
</dbReference>
<name>A0A0K8MIX5_9LACO</name>
<dbReference type="PANTHER" id="PTHR47245">
    <property type="entry name" value="PEPTIDYLPROLYL ISOMERASE"/>
    <property type="match status" value="1"/>
</dbReference>
<gene>
    <name evidence="11 13" type="primary">prsA</name>
    <name evidence="13" type="ORF">FFIC_285260</name>
</gene>
<evidence type="ECO:0000256" key="2">
    <source>
        <dbReference type="ARBA" id="ARBA00004193"/>
    </source>
</evidence>
<dbReference type="GO" id="GO:0005886">
    <property type="term" value="C:plasma membrane"/>
    <property type="evidence" value="ECO:0007669"/>
    <property type="project" value="UniProtKB-SubCell"/>
</dbReference>
<dbReference type="PANTHER" id="PTHR47245:SF1">
    <property type="entry name" value="FOLDASE PROTEIN PRSA"/>
    <property type="match status" value="1"/>
</dbReference>
<dbReference type="InterPro" id="IPR023059">
    <property type="entry name" value="Foldase_PrsA"/>
</dbReference>
<dbReference type="InterPro" id="IPR050245">
    <property type="entry name" value="PrsA_foldase"/>
</dbReference>
<dbReference type="SUPFAM" id="SSF109998">
    <property type="entry name" value="Triger factor/SurA peptide-binding domain-like"/>
    <property type="match status" value="1"/>
</dbReference>
<evidence type="ECO:0000256" key="6">
    <source>
        <dbReference type="ARBA" id="ARBA00023110"/>
    </source>
</evidence>
<dbReference type="SUPFAM" id="SSF54534">
    <property type="entry name" value="FKBP-like"/>
    <property type="match status" value="1"/>
</dbReference>
<evidence type="ECO:0000256" key="3">
    <source>
        <dbReference type="ARBA" id="ARBA00006071"/>
    </source>
</evidence>
<protein>
    <recommendedName>
        <fullName evidence="11">Foldase protein PrsA</fullName>
        <ecNumber evidence="11">5.2.1.8</ecNumber>
    </recommendedName>
</protein>
<dbReference type="Pfam" id="PF13145">
    <property type="entry name" value="Rotamase_2"/>
    <property type="match status" value="1"/>
</dbReference>
<reference evidence="13 14" key="1">
    <citation type="journal article" date="2015" name="BMC Genomics">
        <title>Comparative genomics of Fructobacillus spp. and Leuconostoc spp. reveals niche-specific evolution of Fructobacillus spp.</title>
        <authorList>
            <person name="Endo A."/>
            <person name="Tanizawa Y."/>
            <person name="Tanaka N."/>
            <person name="Maeno S."/>
            <person name="Kumar H."/>
            <person name="Shiwa Y."/>
            <person name="Okada S."/>
            <person name="Yoshikawa H."/>
            <person name="Dicks L."/>
            <person name="Nakagawa J."/>
            <person name="Arita M."/>
        </authorList>
    </citation>
    <scope>NUCLEOTIDE SEQUENCE [LARGE SCALE GENOMIC DNA]</scope>
    <source>
        <strain evidence="13 14">JCM 12225</strain>
    </source>
</reference>
<comment type="subcellular location">
    <subcellularLocation>
        <location evidence="2">Cell membrane</location>
        <topology evidence="2">Lipid-anchor</topology>
    </subcellularLocation>
</comment>
<dbReference type="GO" id="GO:0006457">
    <property type="term" value="P:protein folding"/>
    <property type="evidence" value="ECO:0007669"/>
    <property type="project" value="UniProtKB-UniRule"/>
</dbReference>
<evidence type="ECO:0000256" key="8">
    <source>
        <dbReference type="ARBA" id="ARBA00023139"/>
    </source>
</evidence>
<evidence type="ECO:0000256" key="4">
    <source>
        <dbReference type="ARBA" id="ARBA00022475"/>
    </source>
</evidence>
<keyword evidence="9 11" id="KW-0413">Isomerase</keyword>
<comment type="catalytic activity">
    <reaction evidence="1 11">
        <text>[protein]-peptidylproline (omega=180) = [protein]-peptidylproline (omega=0)</text>
        <dbReference type="Rhea" id="RHEA:16237"/>
        <dbReference type="Rhea" id="RHEA-COMP:10747"/>
        <dbReference type="Rhea" id="RHEA-COMP:10748"/>
        <dbReference type="ChEBI" id="CHEBI:83833"/>
        <dbReference type="ChEBI" id="CHEBI:83834"/>
        <dbReference type="EC" id="5.2.1.8"/>
    </reaction>
</comment>
<dbReference type="OrthoDB" id="14196at2"/>
<dbReference type="Proteomes" id="UP000253891">
    <property type="component" value="Unassembled WGS sequence"/>
</dbReference>
<keyword evidence="6 11" id="KW-0697">Rotamase</keyword>
<proteinExistence type="inferred from homology"/>
<keyword evidence="14" id="KW-1185">Reference proteome</keyword>
<keyword evidence="7 11" id="KW-0472">Membrane</keyword>
<evidence type="ECO:0000313" key="14">
    <source>
        <dbReference type="Proteomes" id="UP000253891"/>
    </source>
</evidence>
<keyword evidence="4 11" id="KW-1003">Cell membrane</keyword>
<accession>A0A0K8MIX5</accession>
<dbReference type="InterPro" id="IPR027304">
    <property type="entry name" value="Trigger_fact/SurA_dom_sf"/>
</dbReference>
<feature type="domain" description="PpiC" evidence="12">
    <location>
        <begin position="140"/>
        <end position="233"/>
    </location>
</feature>
<evidence type="ECO:0000259" key="12">
    <source>
        <dbReference type="PROSITE" id="PS50198"/>
    </source>
</evidence>
<dbReference type="STRING" id="157463.GCA_001047075_01391"/>
<keyword evidence="5 11" id="KW-0732">Signal</keyword>
<dbReference type="Gene3D" id="3.10.50.40">
    <property type="match status" value="1"/>
</dbReference>
<sequence>MFRKIMWGLIALVFIGGVTFLGLTTTKTLVTTDAGKITKEEYYNQVKSTSAGKQVFAQMVIDKVFEKQYGKQVSKSDVNNAFTTAKAQYGDSFASMLTQSGMTESQYKTSLREKLVMNAAVKANYTISKSKLSDAYNNYVPDTTISLITAKDQDTAQQAIDALNNGTSWDDVYKQYSSKNSQANKSGQLPAFDSTNTTVDTEIRKAAFNQSVGSYSTDPVKASSGSNYYVVRTDKMIDKPAQSKVEQKLKDKLTNDFINDSNNQTAIQKIIGKLLRKNDVTIKDSDLKNALAAYLTAGVN</sequence>
<evidence type="ECO:0000256" key="11">
    <source>
        <dbReference type="HAMAP-Rule" id="MF_01145"/>
    </source>
</evidence>
<dbReference type="Gene3D" id="1.10.4030.10">
    <property type="entry name" value="Porin chaperone SurA, peptide-binding domain"/>
    <property type="match status" value="1"/>
</dbReference>
<evidence type="ECO:0000256" key="9">
    <source>
        <dbReference type="ARBA" id="ARBA00023235"/>
    </source>
</evidence>
<evidence type="ECO:0000256" key="10">
    <source>
        <dbReference type="ARBA" id="ARBA00023288"/>
    </source>
</evidence>
<comment type="function">
    <text evidence="11">Plays a major role in protein secretion by helping the post-translocational extracellular folding of several secreted proteins.</text>
</comment>
<dbReference type="RefSeq" id="WP_061993796.1">
    <property type="nucleotide sequence ID" value="NZ_DF968005.1"/>
</dbReference>
<dbReference type="PROSITE" id="PS50198">
    <property type="entry name" value="PPIC_PPIASE_2"/>
    <property type="match status" value="1"/>
</dbReference>
<dbReference type="InterPro" id="IPR000297">
    <property type="entry name" value="PPIase_PpiC"/>
</dbReference>
<comment type="similarity">
    <text evidence="3 11">Belongs to the PrsA family.</text>
</comment>
<dbReference type="EMBL" id="DF968005">
    <property type="protein sequence ID" value="GAP00507.1"/>
    <property type="molecule type" value="Genomic_DNA"/>
</dbReference>
<evidence type="ECO:0000256" key="5">
    <source>
        <dbReference type="ARBA" id="ARBA00022729"/>
    </source>
</evidence>
<evidence type="ECO:0000256" key="7">
    <source>
        <dbReference type="ARBA" id="ARBA00023136"/>
    </source>
</evidence>
<keyword evidence="8" id="KW-0564">Palmitate</keyword>
<keyword evidence="10" id="KW-0449">Lipoprotein</keyword>
<organism evidence="13 14">
    <name type="scientific">Fructobacillus ficulneus</name>
    <dbReference type="NCBI Taxonomy" id="157463"/>
    <lineage>
        <taxon>Bacteria</taxon>
        <taxon>Bacillati</taxon>
        <taxon>Bacillota</taxon>
        <taxon>Bacilli</taxon>
        <taxon>Lactobacillales</taxon>
        <taxon>Lactobacillaceae</taxon>
        <taxon>Fructobacillus</taxon>
    </lineage>
</organism>
<dbReference type="AlphaFoldDB" id="A0A0K8MIX5"/>
<dbReference type="GO" id="GO:0003755">
    <property type="term" value="F:peptidyl-prolyl cis-trans isomerase activity"/>
    <property type="evidence" value="ECO:0007669"/>
    <property type="project" value="UniProtKB-UniRule"/>
</dbReference>
<evidence type="ECO:0000256" key="1">
    <source>
        <dbReference type="ARBA" id="ARBA00000971"/>
    </source>
</evidence>
<dbReference type="HAMAP" id="MF_01145">
    <property type="entry name" value="Foldase_PrsA"/>
    <property type="match status" value="1"/>
</dbReference>
<evidence type="ECO:0000313" key="13">
    <source>
        <dbReference type="EMBL" id="GAP00507.1"/>
    </source>
</evidence>
<dbReference type="EC" id="5.2.1.8" evidence="11"/>